<dbReference type="InterPro" id="IPR005467">
    <property type="entry name" value="His_kinase_dom"/>
</dbReference>
<evidence type="ECO:0000259" key="7">
    <source>
        <dbReference type="PROSITE" id="PS50109"/>
    </source>
</evidence>
<dbReference type="GO" id="GO:0000155">
    <property type="term" value="F:phosphorelay sensor kinase activity"/>
    <property type="evidence" value="ECO:0007669"/>
    <property type="project" value="InterPro"/>
</dbReference>
<dbReference type="PROSITE" id="PS50109">
    <property type="entry name" value="HIS_KIN"/>
    <property type="match status" value="1"/>
</dbReference>
<dbReference type="PANTHER" id="PTHR43304">
    <property type="entry name" value="PHYTOCHROME-LIKE PROTEIN CPH1"/>
    <property type="match status" value="1"/>
</dbReference>
<evidence type="ECO:0000256" key="6">
    <source>
        <dbReference type="PROSITE-ProRule" id="PRU00169"/>
    </source>
</evidence>
<dbReference type="CDD" id="cd00082">
    <property type="entry name" value="HisKA"/>
    <property type="match status" value="1"/>
</dbReference>
<evidence type="ECO:0000256" key="4">
    <source>
        <dbReference type="ARBA" id="ARBA00022679"/>
    </source>
</evidence>
<feature type="domain" description="PAS" evidence="9">
    <location>
        <begin position="1052"/>
        <end position="1094"/>
    </location>
</feature>
<dbReference type="InterPro" id="IPR052162">
    <property type="entry name" value="Sensor_kinase/Photoreceptor"/>
</dbReference>
<dbReference type="InterPro" id="IPR035965">
    <property type="entry name" value="PAS-like_dom_sf"/>
</dbReference>
<feature type="domain" description="PAC" evidence="10">
    <location>
        <begin position="744"/>
        <end position="795"/>
    </location>
</feature>
<dbReference type="Pfam" id="PF00512">
    <property type="entry name" value="HisKA"/>
    <property type="match status" value="1"/>
</dbReference>
<dbReference type="Gene3D" id="3.30.565.10">
    <property type="entry name" value="Histidine kinase-like ATPase, C-terminal domain"/>
    <property type="match status" value="1"/>
</dbReference>
<dbReference type="EC" id="2.7.13.3" evidence="2"/>
<dbReference type="InterPro" id="IPR036890">
    <property type="entry name" value="HATPase_C_sf"/>
</dbReference>
<dbReference type="KEGG" id="pfer:IRI77_32415"/>
<evidence type="ECO:0000313" key="11">
    <source>
        <dbReference type="EMBL" id="QOY87413.1"/>
    </source>
</evidence>
<dbReference type="Gene3D" id="3.30.450.20">
    <property type="entry name" value="PAS domain"/>
    <property type="match status" value="4"/>
</dbReference>
<dbReference type="InterPro" id="IPR013655">
    <property type="entry name" value="PAS_fold_3"/>
</dbReference>
<dbReference type="EMBL" id="CP063849">
    <property type="protein sequence ID" value="QOY87413.1"/>
    <property type="molecule type" value="Genomic_DNA"/>
</dbReference>
<feature type="domain" description="PAC" evidence="10">
    <location>
        <begin position="1130"/>
        <end position="1180"/>
    </location>
</feature>
<dbReference type="Gene3D" id="2.130.10.10">
    <property type="entry name" value="YVTN repeat-like/Quinoprotein amine dehydrogenase"/>
    <property type="match status" value="2"/>
</dbReference>
<keyword evidence="4" id="KW-0808">Transferase</keyword>
<dbReference type="PROSITE" id="PS50110">
    <property type="entry name" value="RESPONSE_REGULATORY"/>
    <property type="match status" value="1"/>
</dbReference>
<dbReference type="CDD" id="cd00156">
    <property type="entry name" value="REC"/>
    <property type="match status" value="1"/>
</dbReference>
<dbReference type="InterPro" id="IPR000700">
    <property type="entry name" value="PAS-assoc_C"/>
</dbReference>
<name>A0A7S7SK54_PALFE</name>
<keyword evidence="5" id="KW-0418">Kinase</keyword>
<evidence type="ECO:0000256" key="2">
    <source>
        <dbReference type="ARBA" id="ARBA00012438"/>
    </source>
</evidence>
<dbReference type="InterPro" id="IPR003594">
    <property type="entry name" value="HATPase_dom"/>
</dbReference>
<dbReference type="SMART" id="SM00448">
    <property type="entry name" value="REC"/>
    <property type="match status" value="1"/>
</dbReference>
<dbReference type="Pfam" id="PF08448">
    <property type="entry name" value="PAS_4"/>
    <property type="match status" value="1"/>
</dbReference>
<comment type="catalytic activity">
    <reaction evidence="1">
        <text>ATP + protein L-histidine = ADP + protein N-phospho-L-histidine.</text>
        <dbReference type="EC" id="2.7.13.3"/>
    </reaction>
</comment>
<organism evidence="11 12">
    <name type="scientific">Paludibaculum fermentans</name>
    <dbReference type="NCBI Taxonomy" id="1473598"/>
    <lineage>
        <taxon>Bacteria</taxon>
        <taxon>Pseudomonadati</taxon>
        <taxon>Acidobacteriota</taxon>
        <taxon>Terriglobia</taxon>
        <taxon>Bryobacterales</taxon>
        <taxon>Bryobacteraceae</taxon>
        <taxon>Paludibaculum</taxon>
    </lineage>
</organism>
<dbReference type="PRINTS" id="PR00344">
    <property type="entry name" value="BCTRLSENSOR"/>
</dbReference>
<gene>
    <name evidence="11" type="ORF">IRI77_32415</name>
</gene>
<dbReference type="NCBIfam" id="TIGR00229">
    <property type="entry name" value="sensory_box"/>
    <property type="match status" value="2"/>
</dbReference>
<dbReference type="RefSeq" id="WP_194449082.1">
    <property type="nucleotide sequence ID" value="NZ_CP063849.1"/>
</dbReference>
<dbReference type="Gene3D" id="3.40.50.2300">
    <property type="match status" value="1"/>
</dbReference>
<dbReference type="PROSITE" id="PS50112">
    <property type="entry name" value="PAS"/>
    <property type="match status" value="2"/>
</dbReference>
<evidence type="ECO:0000259" key="8">
    <source>
        <dbReference type="PROSITE" id="PS50110"/>
    </source>
</evidence>
<dbReference type="SMART" id="SM00387">
    <property type="entry name" value="HATPase_c"/>
    <property type="match status" value="1"/>
</dbReference>
<dbReference type="InterPro" id="IPR015943">
    <property type="entry name" value="WD40/YVTN_repeat-like_dom_sf"/>
</dbReference>
<dbReference type="Pfam" id="PF13426">
    <property type="entry name" value="PAS_9"/>
    <property type="match status" value="1"/>
</dbReference>
<dbReference type="InterPro" id="IPR013656">
    <property type="entry name" value="PAS_4"/>
</dbReference>
<feature type="domain" description="Histidine kinase" evidence="7">
    <location>
        <begin position="1200"/>
        <end position="1423"/>
    </location>
</feature>
<dbReference type="PROSITE" id="PS50113">
    <property type="entry name" value="PAC"/>
    <property type="match status" value="3"/>
</dbReference>
<dbReference type="InterPro" id="IPR001610">
    <property type="entry name" value="PAC"/>
</dbReference>
<evidence type="ECO:0000256" key="5">
    <source>
        <dbReference type="ARBA" id="ARBA00022777"/>
    </source>
</evidence>
<feature type="domain" description="PAS" evidence="9">
    <location>
        <begin position="683"/>
        <end position="734"/>
    </location>
</feature>
<evidence type="ECO:0000259" key="10">
    <source>
        <dbReference type="PROSITE" id="PS50113"/>
    </source>
</evidence>
<proteinExistence type="predicted"/>
<dbReference type="Gene3D" id="2.60.40.10">
    <property type="entry name" value="Immunoglobulins"/>
    <property type="match status" value="1"/>
</dbReference>
<dbReference type="Proteomes" id="UP000593892">
    <property type="component" value="Chromosome"/>
</dbReference>
<dbReference type="InterPro" id="IPR000014">
    <property type="entry name" value="PAS"/>
</dbReference>
<dbReference type="SUPFAM" id="SSF52172">
    <property type="entry name" value="CheY-like"/>
    <property type="match status" value="1"/>
</dbReference>
<dbReference type="InterPro" id="IPR036097">
    <property type="entry name" value="HisK_dim/P_sf"/>
</dbReference>
<keyword evidence="12" id="KW-1185">Reference proteome</keyword>
<feature type="modified residue" description="4-aspartylphosphate" evidence="6">
    <location>
        <position position="1491"/>
    </location>
</feature>
<dbReference type="SMART" id="SM00388">
    <property type="entry name" value="HisKA"/>
    <property type="match status" value="1"/>
</dbReference>
<dbReference type="SUPFAM" id="SSF63829">
    <property type="entry name" value="Calcium-dependent phosphotriesterase"/>
    <property type="match status" value="1"/>
</dbReference>
<dbReference type="Pfam" id="PF02518">
    <property type="entry name" value="HATPase_c"/>
    <property type="match status" value="1"/>
</dbReference>
<dbReference type="Pfam" id="PF08447">
    <property type="entry name" value="PAS_3"/>
    <property type="match status" value="1"/>
</dbReference>
<dbReference type="CDD" id="cd00130">
    <property type="entry name" value="PAS"/>
    <property type="match status" value="3"/>
</dbReference>
<feature type="domain" description="PAC" evidence="10">
    <location>
        <begin position="872"/>
        <end position="924"/>
    </location>
</feature>
<dbReference type="SMART" id="SM00086">
    <property type="entry name" value="PAC"/>
    <property type="match status" value="3"/>
</dbReference>
<dbReference type="InterPro" id="IPR003661">
    <property type="entry name" value="HisK_dim/P_dom"/>
</dbReference>
<feature type="domain" description="Response regulatory" evidence="8">
    <location>
        <begin position="1442"/>
        <end position="1556"/>
    </location>
</feature>
<dbReference type="SMART" id="SM00091">
    <property type="entry name" value="PAS"/>
    <property type="match status" value="3"/>
</dbReference>
<evidence type="ECO:0000313" key="12">
    <source>
        <dbReference type="Proteomes" id="UP000593892"/>
    </source>
</evidence>
<dbReference type="Pfam" id="PF00072">
    <property type="entry name" value="Response_reg"/>
    <property type="match status" value="1"/>
</dbReference>
<dbReference type="InterPro" id="IPR011006">
    <property type="entry name" value="CheY-like_superfamily"/>
</dbReference>
<evidence type="ECO:0000256" key="3">
    <source>
        <dbReference type="ARBA" id="ARBA00022553"/>
    </source>
</evidence>
<dbReference type="InterPro" id="IPR013783">
    <property type="entry name" value="Ig-like_fold"/>
</dbReference>
<dbReference type="Gene3D" id="1.10.287.130">
    <property type="match status" value="1"/>
</dbReference>
<sequence>MPSLDGFQRLEKNGWVAYPLRGVSILADHDHRSYFLPWTSAQIVFLARDGLYEYDADRAAARVLKRDADAGLGPLTVLVPSSNGGAWVCGREGVGRVSRVSSGSIDWSVLRFPQSAGECRSVLEGEHGELFVSTLAGTTGGQRLLHYDGAAWTTLATSESGRSLVGWPAGDGSAWVAEISRTTFELRSGTGSRESRSRALSGRFLSVLYEGRGCFWVATSLGLARFAPPVWRTPGALLDKTGQASAILRTRAGGLYLIHGSELLERKGGRWSTFLLPGGFDPDPSTHSLVELPDGRLALASGPGLLVFDPIRSSFTTIRHPDGRNVSVLGPGRNGTAWVLASKDGRSHRLERFDGNSFSIQYDAAERWGETIPRAVQETGDGTLYIVPQPQGIGVLKDGHYHSLGAEQGYPGRSPLAVAEVAPGKLWFGDRNSVVEYDGRGFVTIRDNLQTVRSILKAGDGSIWVASGRGLSRFWNGEWINIANTEGLPDAAVYGVAEDAEGRIWATTTAGISRSDPGADTEPPQTLLDMDANPRHVPPSGEARFVFSGMDKWKYTPEARLLYSWRLDGGPWSRFAASDSAEFQHLERGKSHVLEVRAVDRNGNVDPDPSSLAFDVLLPWYLEPGFLASCFLGLFALTGAGVLTLVRQRQLATLVERRTSALAARNKQFQQVAAAVPGVLYSFRMTPEGQFSVPYANQRIFEMAGVRAEDLVAEAGPLFDTIHPDDMRRVSESIAASAASLTLWHDEFRVVRAGQPVVWIEGRSIPSREPGGSILWHGFMSDVTERKRLEEAARRETEREMVLLQTLVAEAPYGLAMLDRGLRQIQASERWLAGIGLSREQSSGRTISELLPTLEDRWMDACRRGLRGEVVSEQDDHFTRADGSERWVNWTVCPWGDSGEETGGIIIYTEDITERKQAEESARETEIRFSELFVHMSEVLIYGRMLYADGVPYDFEYLAVNESYRRLNPARPAVVGKLVSEVLPGLRQSDPAVLEFYGRVASTGKPESTELFVQATKSWYSISSYSPKPGEFVGIFSVITGRKRAEEELRRSQAMLHSIINSALDGLIAIDGEGRTVLWNPAAERIFGYTAAEVASEPLHKLIGSTGISELFSQGFELIGASGQTPFVGRTVEMTAVRKDGTEFPVELSVAPVHMSDSFRAVGVVRDVTARKLAEAERERLQNQFLQAQKMETVGRLAGGIAHDFNNLLTVIGGYSQMAIDQLPKESPARPKIDEVVRAGERATGLVRQLLVFSRKEVPRLEVVDVNSTIAEMEKTIFYLVGEDISIVTSLASERVLVAADRHQFGQVLMNLIVNARDAMPGGGSITITTRVADAGDAAAVSAGIPPDIGTVCVSVSDTGTGMDEETKQHLFEPFFTTKPAGKGTGLGLSVVHGIVSSCGGRVAVETVPGSGSAFHVYLPAVTAEVPGDTPAARRVSGGLETVLLAEDEPEVRRYVSAVLAHFHYQVIECQDAEDALEMLKTQRVDLLLTDVIMPRMSGRELVLRARTLNPDLRVLFMSGYPGDALDGLEDIIGTSAFIQKPFSPKDLAARIRELLSKPGRS</sequence>
<reference evidence="11 12" key="1">
    <citation type="submission" date="2020-10" db="EMBL/GenBank/DDBJ databases">
        <title>Complete genome sequence of Paludibaculum fermentans P105T, a facultatively anaerobic acidobacterium capable of dissimilatory Fe(III) reduction.</title>
        <authorList>
            <person name="Dedysh S.N."/>
            <person name="Beletsky A.V."/>
            <person name="Kulichevskaya I.S."/>
            <person name="Mardanov A.V."/>
            <person name="Ravin N.V."/>
        </authorList>
    </citation>
    <scope>NUCLEOTIDE SEQUENCE [LARGE SCALE GENOMIC DNA]</scope>
    <source>
        <strain evidence="11 12">P105</strain>
    </source>
</reference>
<dbReference type="SUPFAM" id="SSF55874">
    <property type="entry name" value="ATPase domain of HSP90 chaperone/DNA topoisomerase II/histidine kinase"/>
    <property type="match status" value="1"/>
</dbReference>
<protein>
    <recommendedName>
        <fullName evidence="2">histidine kinase</fullName>
        <ecNumber evidence="2">2.7.13.3</ecNumber>
    </recommendedName>
</protein>
<dbReference type="PANTHER" id="PTHR43304:SF1">
    <property type="entry name" value="PAC DOMAIN-CONTAINING PROTEIN"/>
    <property type="match status" value="1"/>
</dbReference>
<evidence type="ECO:0000259" key="9">
    <source>
        <dbReference type="PROSITE" id="PS50112"/>
    </source>
</evidence>
<dbReference type="SUPFAM" id="SSF55785">
    <property type="entry name" value="PYP-like sensor domain (PAS domain)"/>
    <property type="match status" value="4"/>
</dbReference>
<accession>A0A7S7SK54</accession>
<dbReference type="InterPro" id="IPR004358">
    <property type="entry name" value="Sig_transdc_His_kin-like_C"/>
</dbReference>
<dbReference type="SUPFAM" id="SSF47384">
    <property type="entry name" value="Homodimeric domain of signal transducing histidine kinase"/>
    <property type="match status" value="1"/>
</dbReference>
<dbReference type="InterPro" id="IPR001789">
    <property type="entry name" value="Sig_transdc_resp-reg_receiver"/>
</dbReference>
<evidence type="ECO:0000256" key="1">
    <source>
        <dbReference type="ARBA" id="ARBA00000085"/>
    </source>
</evidence>
<keyword evidence="3 6" id="KW-0597">Phosphoprotein</keyword>